<comment type="subcellular location">
    <subcellularLocation>
        <location evidence="1 17">Mitochondrion inner membrane</location>
        <topology evidence="1 17">Multi-pass membrane protein</topology>
    </subcellularLocation>
</comment>
<evidence type="ECO:0000256" key="17">
    <source>
        <dbReference type="RuleBase" id="RU003403"/>
    </source>
</evidence>
<dbReference type="Pfam" id="PF06444">
    <property type="entry name" value="NADH_dehy_S2_C"/>
    <property type="match status" value="1"/>
</dbReference>
<keyword evidence="7 17" id="KW-0812">Transmembrane</keyword>
<evidence type="ECO:0000256" key="15">
    <source>
        <dbReference type="ARBA" id="ARBA00023136"/>
    </source>
</evidence>
<feature type="transmembrane region" description="Helical" evidence="17">
    <location>
        <begin position="323"/>
        <end position="343"/>
    </location>
</feature>
<sequence>MNPPANLIFITSLLLGTTITISSNHWIMAWTGLEINTLAILPLISKSHHPRAIEAATKYFLTQAAASALVLFSSMTNAWHTGQWDITQLTHPTSCLILTSAIAMKLGLAPFHFWFPEVLQGSPLTTGLLLSTIMKLPPITLLYMTSPSLNPTLLTTLAILSAALGGWMGLNQTQIRKILAFSSISHLGWMAIIIIYNPKLTLLNFYLYAMMTATVFLTLNTIKVLNLPTLMTTWTKIPALNAMLLLTLLSLAGLPPLTGFLPKWFIIQELTKQDMTPAATLISLLSLLSLFFYLRLAYCATITLPPHTTNHMKQWRTNKPTSIMIAILTTMSVMLLPISPMILTIV</sequence>
<dbReference type="Pfam" id="PF00361">
    <property type="entry name" value="Proton_antipo_M"/>
    <property type="match status" value="1"/>
</dbReference>
<dbReference type="EC" id="7.1.1.2" evidence="3 17"/>
<feature type="transmembrane region" description="Helical" evidence="17">
    <location>
        <begin position="5"/>
        <end position="21"/>
    </location>
</feature>
<dbReference type="GO" id="GO:0006120">
    <property type="term" value="P:mitochondrial electron transport, NADH to ubiquinone"/>
    <property type="evidence" value="ECO:0007669"/>
    <property type="project" value="InterPro"/>
</dbReference>
<feature type="transmembrane region" description="Helical" evidence="17">
    <location>
        <begin position="278"/>
        <end position="302"/>
    </location>
</feature>
<dbReference type="InterPro" id="IPR001750">
    <property type="entry name" value="ND/Mrp_TM"/>
</dbReference>
<evidence type="ECO:0000259" key="18">
    <source>
        <dbReference type="Pfam" id="PF00361"/>
    </source>
</evidence>
<evidence type="ECO:0000256" key="2">
    <source>
        <dbReference type="ARBA" id="ARBA00007012"/>
    </source>
</evidence>
<feature type="transmembrane region" description="Helical" evidence="17">
    <location>
        <begin position="152"/>
        <end position="171"/>
    </location>
</feature>
<dbReference type="AlphaFoldDB" id="L0G5Q2"/>
<feature type="domain" description="NADH dehydrogenase subunit 2 C-terminal" evidence="19">
    <location>
        <begin position="290"/>
        <end position="343"/>
    </location>
</feature>
<dbReference type="InterPro" id="IPR010933">
    <property type="entry name" value="NADH_DH_su2_C"/>
</dbReference>
<keyword evidence="13 17" id="KW-0830">Ubiquinone</keyword>
<name>L0G5Q2_XANXA</name>
<evidence type="ECO:0000256" key="9">
    <source>
        <dbReference type="ARBA" id="ARBA00022967"/>
    </source>
</evidence>
<accession>L0G5Q2</accession>
<comment type="function">
    <text evidence="17">Core subunit of the mitochondrial membrane respiratory chain NADH dehydrogenase (Complex I) which catalyzes electron transfer from NADH through the respiratory chain, using ubiquinone as an electron acceptor. Essential for the catalytic activity and assembly of complex I.</text>
</comment>
<dbReference type="InterPro" id="IPR003917">
    <property type="entry name" value="NADH_UbQ_OxRdtase_chain2"/>
</dbReference>
<evidence type="ECO:0000256" key="16">
    <source>
        <dbReference type="ARBA" id="ARBA00049551"/>
    </source>
</evidence>
<feature type="transmembrane region" description="Helical" evidence="17">
    <location>
        <begin position="96"/>
        <end position="115"/>
    </location>
</feature>
<evidence type="ECO:0000256" key="8">
    <source>
        <dbReference type="ARBA" id="ARBA00022792"/>
    </source>
</evidence>
<keyword evidence="11 17" id="KW-1133">Transmembrane helix</keyword>
<geneLocation type="mitochondrion" evidence="20"/>
<evidence type="ECO:0000256" key="14">
    <source>
        <dbReference type="ARBA" id="ARBA00023128"/>
    </source>
</evidence>
<evidence type="ECO:0000256" key="6">
    <source>
        <dbReference type="ARBA" id="ARBA00022660"/>
    </source>
</evidence>
<evidence type="ECO:0000256" key="7">
    <source>
        <dbReference type="ARBA" id="ARBA00022692"/>
    </source>
</evidence>
<proteinExistence type="inferred from homology"/>
<feature type="transmembrane region" description="Helical" evidence="17">
    <location>
        <begin position="203"/>
        <end position="225"/>
    </location>
</feature>
<evidence type="ECO:0000256" key="4">
    <source>
        <dbReference type="ARBA" id="ARBA00021008"/>
    </source>
</evidence>
<feature type="domain" description="NADH:quinone oxidoreductase/Mrp antiporter transmembrane" evidence="18">
    <location>
        <begin position="23"/>
        <end position="288"/>
    </location>
</feature>
<evidence type="ECO:0000256" key="10">
    <source>
        <dbReference type="ARBA" id="ARBA00022982"/>
    </source>
</evidence>
<feature type="transmembrane region" description="Helical" evidence="17">
    <location>
        <begin position="237"/>
        <end position="258"/>
    </location>
</feature>
<reference evidence="20" key="1">
    <citation type="journal article" date="2012" name="Syst. Biol.">
        <title>Going to Extremes: Contrasting Rates of Diversification in a Recent Radiation of New World Passerine Birds.</title>
        <authorList>
            <person name="Barker F.K."/>
            <person name="Burns K.J."/>
            <person name="Klicka J."/>
            <person name="Lanyon S.M."/>
            <person name="Lovette I.J."/>
        </authorList>
    </citation>
    <scope>NUCLEOTIDE SEQUENCE</scope>
</reference>
<keyword evidence="8 17" id="KW-0999">Mitochondrion inner membrane</keyword>
<evidence type="ECO:0000256" key="12">
    <source>
        <dbReference type="ARBA" id="ARBA00023027"/>
    </source>
</evidence>
<protein>
    <recommendedName>
        <fullName evidence="4 17">NADH-ubiquinone oxidoreductase chain 2</fullName>
        <ecNumber evidence="3 17">7.1.1.2</ecNumber>
    </recommendedName>
</protein>
<evidence type="ECO:0000313" key="20">
    <source>
        <dbReference type="EMBL" id="AGA80882.1"/>
    </source>
</evidence>
<dbReference type="PANTHER" id="PTHR46552:SF1">
    <property type="entry name" value="NADH-UBIQUINONE OXIDOREDUCTASE CHAIN 2"/>
    <property type="match status" value="1"/>
</dbReference>
<dbReference type="GO" id="GO:0008137">
    <property type="term" value="F:NADH dehydrogenase (ubiquinone) activity"/>
    <property type="evidence" value="ECO:0007669"/>
    <property type="project" value="UniProtKB-EC"/>
</dbReference>
<dbReference type="GO" id="GO:0005743">
    <property type="term" value="C:mitochondrial inner membrane"/>
    <property type="evidence" value="ECO:0007669"/>
    <property type="project" value="UniProtKB-SubCell"/>
</dbReference>
<comment type="similarity">
    <text evidence="2 17">Belongs to the complex I subunit 2 family.</text>
</comment>
<keyword evidence="14 17" id="KW-0496">Mitochondrion</keyword>
<evidence type="ECO:0000259" key="19">
    <source>
        <dbReference type="Pfam" id="PF06444"/>
    </source>
</evidence>
<keyword evidence="10 17" id="KW-0249">Electron transport</keyword>
<dbReference type="PANTHER" id="PTHR46552">
    <property type="entry name" value="NADH-UBIQUINONE OXIDOREDUCTASE CHAIN 2"/>
    <property type="match status" value="1"/>
</dbReference>
<dbReference type="EMBL" id="KC007584">
    <property type="protein sequence ID" value="AGA80882.1"/>
    <property type="molecule type" value="Genomic_DNA"/>
</dbReference>
<dbReference type="InterPro" id="IPR050175">
    <property type="entry name" value="Complex_I_Subunit_2"/>
</dbReference>
<keyword evidence="9 17" id="KW-1278">Translocase</keyword>
<gene>
    <name evidence="20" type="primary">ND2</name>
</gene>
<evidence type="ECO:0000256" key="11">
    <source>
        <dbReference type="ARBA" id="ARBA00022989"/>
    </source>
</evidence>
<feature type="transmembrane region" description="Helical" evidence="17">
    <location>
        <begin position="178"/>
        <end position="197"/>
    </location>
</feature>
<comment type="catalytic activity">
    <reaction evidence="16 17">
        <text>a ubiquinone + NADH + 5 H(+)(in) = a ubiquinol + NAD(+) + 4 H(+)(out)</text>
        <dbReference type="Rhea" id="RHEA:29091"/>
        <dbReference type="Rhea" id="RHEA-COMP:9565"/>
        <dbReference type="Rhea" id="RHEA-COMP:9566"/>
        <dbReference type="ChEBI" id="CHEBI:15378"/>
        <dbReference type="ChEBI" id="CHEBI:16389"/>
        <dbReference type="ChEBI" id="CHEBI:17976"/>
        <dbReference type="ChEBI" id="CHEBI:57540"/>
        <dbReference type="ChEBI" id="CHEBI:57945"/>
        <dbReference type="EC" id="7.1.1.2"/>
    </reaction>
</comment>
<evidence type="ECO:0000256" key="13">
    <source>
        <dbReference type="ARBA" id="ARBA00023075"/>
    </source>
</evidence>
<keyword evidence="12 17" id="KW-0520">NAD</keyword>
<evidence type="ECO:0000256" key="5">
    <source>
        <dbReference type="ARBA" id="ARBA00022448"/>
    </source>
</evidence>
<evidence type="ECO:0000256" key="3">
    <source>
        <dbReference type="ARBA" id="ARBA00012944"/>
    </source>
</evidence>
<organism evidence="20">
    <name type="scientific">Xanthocephalus xanthocephalus</name>
    <name type="common">Yellow-headed blackbird</name>
    <name type="synonym">Icterus xanthocephalus</name>
    <dbReference type="NCBI Taxonomy" id="84856"/>
    <lineage>
        <taxon>Eukaryota</taxon>
        <taxon>Metazoa</taxon>
        <taxon>Chordata</taxon>
        <taxon>Craniata</taxon>
        <taxon>Vertebrata</taxon>
        <taxon>Euteleostomi</taxon>
        <taxon>Archelosauria</taxon>
        <taxon>Archosauria</taxon>
        <taxon>Dinosauria</taxon>
        <taxon>Saurischia</taxon>
        <taxon>Theropoda</taxon>
        <taxon>Coelurosauria</taxon>
        <taxon>Aves</taxon>
        <taxon>Neognathae</taxon>
        <taxon>Neoaves</taxon>
        <taxon>Telluraves</taxon>
        <taxon>Australaves</taxon>
        <taxon>Passeriformes</taxon>
        <taxon>Passeroidea</taxon>
        <taxon>Icteridae</taxon>
        <taxon>Xanthocephalus</taxon>
    </lineage>
</organism>
<evidence type="ECO:0000256" key="1">
    <source>
        <dbReference type="ARBA" id="ARBA00004448"/>
    </source>
</evidence>
<keyword evidence="15 17" id="KW-0472">Membrane</keyword>
<keyword evidence="5" id="KW-0813">Transport</keyword>
<keyword evidence="6 17" id="KW-0679">Respiratory chain</keyword>
<dbReference type="PRINTS" id="PR01436">
    <property type="entry name" value="NADHDHGNASE2"/>
</dbReference>
<feature type="transmembrane region" description="Helical" evidence="17">
    <location>
        <begin position="56"/>
        <end position="76"/>
    </location>
</feature>